<dbReference type="PROSITE" id="PS50110">
    <property type="entry name" value="RESPONSE_REGULATORY"/>
    <property type="match status" value="1"/>
</dbReference>
<evidence type="ECO:0000313" key="17">
    <source>
        <dbReference type="Proteomes" id="UP000252707"/>
    </source>
</evidence>
<keyword evidence="8 16" id="KW-0418">Kinase</keyword>
<dbReference type="SUPFAM" id="SSF52172">
    <property type="entry name" value="CheY-like"/>
    <property type="match status" value="1"/>
</dbReference>
<accession>A0A369BWA0</accession>
<comment type="caution">
    <text evidence="16">The sequence shown here is derived from an EMBL/GenBank/DDBJ whole genome shotgun (WGS) entry which is preliminary data.</text>
</comment>
<name>A0A369BWA0_9GAMM</name>
<gene>
    <name evidence="16" type="ORF">DFQ59_11740</name>
</gene>
<dbReference type="InterPro" id="IPR036890">
    <property type="entry name" value="HATPase_C_sf"/>
</dbReference>
<dbReference type="InterPro" id="IPR001789">
    <property type="entry name" value="Sig_transdc_resp-reg_receiver"/>
</dbReference>
<comment type="subcellular location">
    <subcellularLocation>
        <location evidence="2">Cell membrane</location>
        <topology evidence="2">Multi-pass membrane protein</topology>
    </subcellularLocation>
</comment>
<dbReference type="FunFam" id="3.30.565.10:FF:000010">
    <property type="entry name" value="Sensor histidine kinase RcsC"/>
    <property type="match status" value="1"/>
</dbReference>
<sequence length="830" mass="90750">MFFVVINSLHELPPPCLRAGAERRIQTHVRDAIRDRQMKLRTLILIFLIVVGLTPVAAVVALNLPMVLDRLGLWVQRAHLQNLRLEFGDLHRYLASREEMVRFLANLPPLSPEGETTSTYPPDSELQFTDWINHTLRSGPEIFRVVYLDRAGREYYRLERRQVGAELKAAPPNPDADYTPYFRAAISMQRDGVYFSPLEFAPADDTDALHPMVIRLATPIFGSDEQPRGVVLVNIDAGGLAYAYPDNLWALDDGRYLPSNPRAEASTGSALEDFPGLGKIMAQPQVAILEDRQGNQVIWMPLFPTQSGGSLWVGRRVDPTDMDAFRTDLIRQVVIIVMVLIVVVLVVARWLGLRAERFGAALTENIRRVLDGEQGVVFAWRGPRELQDLGRELTRLADAHATNTRNLIARAAELEASNRYKSEFLANMSHELRTPLNSIILLSKLLAANDTGNLTEEQRQQARVINAAGNDLATLINDILDLSKIEARRTSIYLRDVDPAALCRGLVELIGPQVHNKGLGLDLVVEEQAPASLETDEDKLRQILKNFLANAVKFTDRGGITVTVGRNRAGDADERPLAISVHDTGIGIPPSQHEMVFEPFRQVDGSTNRRHGGTGLGLAISNELAKLMGGRIELDSDTGLGTTFTLLLPLTFDTSGLDAELFNVHREGEGEEGPEPAPPPVAAPPPRAAAAPAAAEPGGAGESREFRGRRVLLVDDDVRELLRLTPLLEGWGMEVTAAGSLEEALQTLDSDAPFEVALMDMHLPELQGAGGLERLHGHPAGAGLPVVAILAADADPALREYCEQAGACTVLPGPTPPEALRAALRTLLGQ</sequence>
<dbReference type="CDD" id="cd18773">
    <property type="entry name" value="PDC1_HK_sensor"/>
    <property type="match status" value="1"/>
</dbReference>
<dbReference type="SMART" id="SM00388">
    <property type="entry name" value="HisKA"/>
    <property type="match status" value="1"/>
</dbReference>
<dbReference type="Gene3D" id="3.40.50.2300">
    <property type="match status" value="1"/>
</dbReference>
<dbReference type="Gene3D" id="3.30.450.20">
    <property type="entry name" value="PAS domain"/>
    <property type="match status" value="1"/>
</dbReference>
<evidence type="ECO:0000259" key="14">
    <source>
        <dbReference type="PROSITE" id="PS50109"/>
    </source>
</evidence>
<dbReference type="EC" id="2.7.13.3" evidence="3"/>
<reference evidence="16 17" key="1">
    <citation type="submission" date="2018-07" db="EMBL/GenBank/DDBJ databases">
        <title>Genomic Encyclopedia of Type Strains, Phase IV (KMG-IV): sequencing the most valuable type-strain genomes for metagenomic binning, comparative biology and taxonomic classification.</title>
        <authorList>
            <person name="Goeker M."/>
        </authorList>
    </citation>
    <scope>NUCLEOTIDE SEQUENCE [LARGE SCALE GENOMIC DNA]</scope>
    <source>
        <strain evidence="16 17">DSM 26407</strain>
    </source>
</reference>
<dbReference type="Pfam" id="PF02518">
    <property type="entry name" value="HATPase_c"/>
    <property type="match status" value="1"/>
</dbReference>
<dbReference type="GO" id="GO:0009927">
    <property type="term" value="F:histidine phosphotransfer kinase activity"/>
    <property type="evidence" value="ECO:0007669"/>
    <property type="project" value="TreeGrafter"/>
</dbReference>
<dbReference type="Pfam" id="PF00072">
    <property type="entry name" value="Response_reg"/>
    <property type="match status" value="1"/>
</dbReference>
<proteinExistence type="predicted"/>
<evidence type="ECO:0000256" key="11">
    <source>
        <dbReference type="PROSITE-ProRule" id="PRU00169"/>
    </source>
</evidence>
<dbReference type="SUPFAM" id="SSF103190">
    <property type="entry name" value="Sensory domain-like"/>
    <property type="match status" value="1"/>
</dbReference>
<feature type="transmembrane region" description="Helical" evidence="13">
    <location>
        <begin position="329"/>
        <end position="348"/>
    </location>
</feature>
<dbReference type="InterPro" id="IPR004358">
    <property type="entry name" value="Sig_transdc_His_kin-like_C"/>
</dbReference>
<dbReference type="CDD" id="cd17546">
    <property type="entry name" value="REC_hyHK_CKI1_RcsC-like"/>
    <property type="match status" value="1"/>
</dbReference>
<dbReference type="SMART" id="SM00387">
    <property type="entry name" value="HATPase_c"/>
    <property type="match status" value="1"/>
</dbReference>
<keyword evidence="13" id="KW-0472">Membrane</keyword>
<dbReference type="CDD" id="cd16922">
    <property type="entry name" value="HATPase_EvgS-ArcB-TorS-like"/>
    <property type="match status" value="1"/>
</dbReference>
<dbReference type="InterPro" id="IPR011006">
    <property type="entry name" value="CheY-like_superfamily"/>
</dbReference>
<dbReference type="InterPro" id="IPR003594">
    <property type="entry name" value="HATPase_dom"/>
</dbReference>
<evidence type="ECO:0000256" key="4">
    <source>
        <dbReference type="ARBA" id="ARBA00022475"/>
    </source>
</evidence>
<keyword evidence="17" id="KW-1185">Reference proteome</keyword>
<keyword evidence="5 11" id="KW-0597">Phosphoprotein</keyword>
<feature type="domain" description="Response regulatory" evidence="15">
    <location>
        <begin position="710"/>
        <end position="828"/>
    </location>
</feature>
<dbReference type="Gene3D" id="3.30.565.10">
    <property type="entry name" value="Histidine kinase-like ATPase, C-terminal domain"/>
    <property type="match status" value="1"/>
</dbReference>
<feature type="transmembrane region" description="Helical" evidence="13">
    <location>
        <begin position="43"/>
        <end position="68"/>
    </location>
</feature>
<evidence type="ECO:0000256" key="3">
    <source>
        <dbReference type="ARBA" id="ARBA00012438"/>
    </source>
</evidence>
<organism evidence="16 17">
    <name type="scientific">Thioalbus denitrificans</name>
    <dbReference type="NCBI Taxonomy" id="547122"/>
    <lineage>
        <taxon>Bacteria</taxon>
        <taxon>Pseudomonadati</taxon>
        <taxon>Pseudomonadota</taxon>
        <taxon>Gammaproteobacteria</taxon>
        <taxon>Chromatiales</taxon>
        <taxon>Ectothiorhodospiraceae</taxon>
        <taxon>Thioalbus</taxon>
    </lineage>
</organism>
<dbReference type="InterPro" id="IPR005467">
    <property type="entry name" value="His_kinase_dom"/>
</dbReference>
<evidence type="ECO:0000256" key="5">
    <source>
        <dbReference type="ARBA" id="ARBA00022553"/>
    </source>
</evidence>
<comment type="catalytic activity">
    <reaction evidence="1">
        <text>ATP + protein L-histidine = ADP + protein N-phospho-L-histidine.</text>
        <dbReference type="EC" id="2.7.13.3"/>
    </reaction>
</comment>
<dbReference type="SUPFAM" id="SSF47384">
    <property type="entry name" value="Homodimeric domain of signal transducing histidine kinase"/>
    <property type="match status" value="1"/>
</dbReference>
<evidence type="ECO:0000256" key="12">
    <source>
        <dbReference type="SAM" id="MobiDB-lite"/>
    </source>
</evidence>
<keyword evidence="10" id="KW-0902">Two-component regulatory system</keyword>
<dbReference type="PANTHER" id="PTHR43047">
    <property type="entry name" value="TWO-COMPONENT HISTIDINE PROTEIN KINASE"/>
    <property type="match status" value="1"/>
</dbReference>
<dbReference type="GO" id="GO:0000155">
    <property type="term" value="F:phosphorelay sensor kinase activity"/>
    <property type="evidence" value="ECO:0007669"/>
    <property type="project" value="InterPro"/>
</dbReference>
<evidence type="ECO:0000256" key="8">
    <source>
        <dbReference type="ARBA" id="ARBA00022777"/>
    </source>
</evidence>
<dbReference type="Proteomes" id="UP000252707">
    <property type="component" value="Unassembled WGS sequence"/>
</dbReference>
<feature type="domain" description="Histidine kinase" evidence="14">
    <location>
        <begin position="427"/>
        <end position="652"/>
    </location>
</feature>
<dbReference type="PROSITE" id="PS50109">
    <property type="entry name" value="HIS_KIN"/>
    <property type="match status" value="1"/>
</dbReference>
<feature type="compositionally biased region" description="Low complexity" evidence="12">
    <location>
        <begin position="688"/>
        <end position="697"/>
    </location>
</feature>
<keyword evidence="7 13" id="KW-0812">Transmembrane</keyword>
<dbReference type="Pfam" id="PF00512">
    <property type="entry name" value="HisKA"/>
    <property type="match status" value="1"/>
</dbReference>
<evidence type="ECO:0000259" key="15">
    <source>
        <dbReference type="PROSITE" id="PS50110"/>
    </source>
</evidence>
<evidence type="ECO:0000256" key="7">
    <source>
        <dbReference type="ARBA" id="ARBA00022692"/>
    </source>
</evidence>
<feature type="region of interest" description="Disordered" evidence="12">
    <location>
        <begin position="667"/>
        <end position="702"/>
    </location>
</feature>
<evidence type="ECO:0000256" key="1">
    <source>
        <dbReference type="ARBA" id="ARBA00000085"/>
    </source>
</evidence>
<dbReference type="PANTHER" id="PTHR43047:SF72">
    <property type="entry name" value="OSMOSENSING HISTIDINE PROTEIN KINASE SLN1"/>
    <property type="match status" value="1"/>
</dbReference>
<evidence type="ECO:0000256" key="10">
    <source>
        <dbReference type="ARBA" id="ARBA00023012"/>
    </source>
</evidence>
<evidence type="ECO:0000313" key="16">
    <source>
        <dbReference type="EMBL" id="RCX23914.1"/>
    </source>
</evidence>
<keyword evidence="4" id="KW-1003">Cell membrane</keyword>
<evidence type="ECO:0000256" key="6">
    <source>
        <dbReference type="ARBA" id="ARBA00022679"/>
    </source>
</evidence>
<feature type="compositionally biased region" description="Pro residues" evidence="12">
    <location>
        <begin position="675"/>
        <end position="687"/>
    </location>
</feature>
<dbReference type="SMART" id="SM00448">
    <property type="entry name" value="REC"/>
    <property type="match status" value="1"/>
</dbReference>
<protein>
    <recommendedName>
        <fullName evidence="3">histidine kinase</fullName>
        <ecNumber evidence="3">2.7.13.3</ecNumber>
    </recommendedName>
</protein>
<dbReference type="InterPro" id="IPR036097">
    <property type="entry name" value="HisK_dim/P_sf"/>
</dbReference>
<dbReference type="InterPro" id="IPR003661">
    <property type="entry name" value="HisK_dim/P_dom"/>
</dbReference>
<dbReference type="EMBL" id="QPJY01000017">
    <property type="protein sequence ID" value="RCX23914.1"/>
    <property type="molecule type" value="Genomic_DNA"/>
</dbReference>
<evidence type="ECO:0000256" key="13">
    <source>
        <dbReference type="SAM" id="Phobius"/>
    </source>
</evidence>
<dbReference type="SUPFAM" id="SSF55874">
    <property type="entry name" value="ATPase domain of HSP90 chaperone/DNA topoisomerase II/histidine kinase"/>
    <property type="match status" value="1"/>
</dbReference>
<dbReference type="Gene3D" id="1.10.287.130">
    <property type="match status" value="1"/>
</dbReference>
<dbReference type="PRINTS" id="PR00344">
    <property type="entry name" value="BCTRLSENSOR"/>
</dbReference>
<dbReference type="CDD" id="cd00082">
    <property type="entry name" value="HisKA"/>
    <property type="match status" value="1"/>
</dbReference>
<dbReference type="AlphaFoldDB" id="A0A369BWA0"/>
<keyword evidence="6" id="KW-0808">Transferase</keyword>
<dbReference type="GO" id="GO:0005886">
    <property type="term" value="C:plasma membrane"/>
    <property type="evidence" value="ECO:0007669"/>
    <property type="project" value="UniProtKB-SubCell"/>
</dbReference>
<keyword evidence="9 13" id="KW-1133">Transmembrane helix</keyword>
<evidence type="ECO:0000256" key="9">
    <source>
        <dbReference type="ARBA" id="ARBA00022989"/>
    </source>
</evidence>
<dbReference type="InterPro" id="IPR029151">
    <property type="entry name" value="Sensor-like_sf"/>
</dbReference>
<evidence type="ECO:0000256" key="2">
    <source>
        <dbReference type="ARBA" id="ARBA00004651"/>
    </source>
</evidence>
<feature type="modified residue" description="4-aspartylphosphate" evidence="11">
    <location>
        <position position="760"/>
    </location>
</feature>